<dbReference type="AlphaFoldDB" id="A0A5D3BE89"/>
<dbReference type="GO" id="GO:0015074">
    <property type="term" value="P:DNA integration"/>
    <property type="evidence" value="ECO:0007669"/>
    <property type="project" value="InterPro"/>
</dbReference>
<dbReference type="PANTHER" id="PTHR42648:SF28">
    <property type="entry name" value="TRANSPOSON-ENCODED PROTEIN WITH RIBONUCLEASE H-LIKE AND RETROVIRUS ZINC FINGER-LIKE DOMAINS"/>
    <property type="match status" value="1"/>
</dbReference>
<dbReference type="PROSITE" id="PS50994">
    <property type="entry name" value="INTEGRASE"/>
    <property type="match status" value="1"/>
</dbReference>
<evidence type="ECO:0000313" key="3">
    <source>
        <dbReference type="Proteomes" id="UP000321947"/>
    </source>
</evidence>
<dbReference type="InterPro" id="IPR012337">
    <property type="entry name" value="RNaseH-like_sf"/>
</dbReference>
<dbReference type="GO" id="GO:0003676">
    <property type="term" value="F:nucleic acid binding"/>
    <property type="evidence" value="ECO:0007669"/>
    <property type="project" value="InterPro"/>
</dbReference>
<accession>A0A5D3BE89</accession>
<dbReference type="EMBL" id="SSTD01018342">
    <property type="protein sequence ID" value="TYJ98082.1"/>
    <property type="molecule type" value="Genomic_DNA"/>
</dbReference>
<dbReference type="InterPro" id="IPR036397">
    <property type="entry name" value="RNaseH_sf"/>
</dbReference>
<name>A0A5D3BE89_CUCMM</name>
<gene>
    <name evidence="2" type="ORF">E5676_scaffold565G00130</name>
</gene>
<dbReference type="SUPFAM" id="SSF53098">
    <property type="entry name" value="Ribonuclease H-like"/>
    <property type="match status" value="1"/>
</dbReference>
<dbReference type="InterPro" id="IPR001584">
    <property type="entry name" value="Integrase_cat-core"/>
</dbReference>
<sequence length="331" mass="37938">MRYKANGNIREYIIEMSNLASKLKALDIEINENLLMHLKDKWSINELISQCVHEEDRIKRDRTENAHLATNFHVNLASVPTDAWWVDSGATTHISISMQGCLWSQLPNDAEKFIYVDDGKAVEVEAITEVELQLGKKIKVVKSDRGGEYYGRCNRSGQQRSGPFAKYLEECGIVPQYIMPRKPSMNGVVERRNRTLKDMERSLVLGIFTSGVVQLRLCLTGLTKENWTQELLAAILLGEDKIKKVVLEEKLISLPNGAIDDVQTPIHDFTMEPTIEQDNNEVLEVQTQQSQEMPLRRFTRENRSAISDDYIMFLQEYQDDIGIMEDDPINF</sequence>
<evidence type="ECO:0000313" key="2">
    <source>
        <dbReference type="EMBL" id="TYJ98082.1"/>
    </source>
</evidence>
<dbReference type="Proteomes" id="UP000321947">
    <property type="component" value="Unassembled WGS sequence"/>
</dbReference>
<organism evidence="2 3">
    <name type="scientific">Cucumis melo var. makuwa</name>
    <name type="common">Oriental melon</name>
    <dbReference type="NCBI Taxonomy" id="1194695"/>
    <lineage>
        <taxon>Eukaryota</taxon>
        <taxon>Viridiplantae</taxon>
        <taxon>Streptophyta</taxon>
        <taxon>Embryophyta</taxon>
        <taxon>Tracheophyta</taxon>
        <taxon>Spermatophyta</taxon>
        <taxon>Magnoliopsida</taxon>
        <taxon>eudicotyledons</taxon>
        <taxon>Gunneridae</taxon>
        <taxon>Pentapetalae</taxon>
        <taxon>rosids</taxon>
        <taxon>fabids</taxon>
        <taxon>Cucurbitales</taxon>
        <taxon>Cucurbitaceae</taxon>
        <taxon>Benincaseae</taxon>
        <taxon>Cucumis</taxon>
    </lineage>
</organism>
<dbReference type="PANTHER" id="PTHR42648">
    <property type="entry name" value="TRANSPOSASE, PUTATIVE-RELATED"/>
    <property type="match status" value="1"/>
</dbReference>
<feature type="domain" description="Integrase catalytic" evidence="1">
    <location>
        <begin position="76"/>
        <end position="199"/>
    </location>
</feature>
<reference evidence="2 3" key="1">
    <citation type="submission" date="2019-08" db="EMBL/GenBank/DDBJ databases">
        <title>Draft genome sequences of two oriental melons (Cucumis melo L. var makuwa).</title>
        <authorList>
            <person name="Kwon S.-Y."/>
        </authorList>
    </citation>
    <scope>NUCLEOTIDE SEQUENCE [LARGE SCALE GENOMIC DNA]</scope>
    <source>
        <strain evidence="3">cv. Chang Bougi</strain>
        <tissue evidence="2">Leaf</tissue>
    </source>
</reference>
<dbReference type="InterPro" id="IPR039537">
    <property type="entry name" value="Retrotran_Ty1/copia-like"/>
</dbReference>
<evidence type="ECO:0000259" key="1">
    <source>
        <dbReference type="PROSITE" id="PS50994"/>
    </source>
</evidence>
<dbReference type="Gene3D" id="3.30.420.10">
    <property type="entry name" value="Ribonuclease H-like superfamily/Ribonuclease H"/>
    <property type="match status" value="1"/>
</dbReference>
<protein>
    <recommendedName>
        <fullName evidence="1">Integrase catalytic domain-containing protein</fullName>
    </recommendedName>
</protein>
<proteinExistence type="predicted"/>
<comment type="caution">
    <text evidence="2">The sequence shown here is derived from an EMBL/GenBank/DDBJ whole genome shotgun (WGS) entry which is preliminary data.</text>
</comment>